<evidence type="ECO:0008006" key="3">
    <source>
        <dbReference type="Google" id="ProtNLM"/>
    </source>
</evidence>
<dbReference type="EMBL" id="ML996691">
    <property type="protein sequence ID" value="KAF2402512.1"/>
    <property type="molecule type" value="Genomic_DNA"/>
</dbReference>
<gene>
    <name evidence="1" type="ORF">EJ06DRAFT_555139</name>
</gene>
<dbReference type="OrthoDB" id="376826at2759"/>
<evidence type="ECO:0000313" key="2">
    <source>
        <dbReference type="Proteomes" id="UP000799640"/>
    </source>
</evidence>
<sequence>MAEKPVTNGEVPQSHFIHHLTSYPLVSDTLTTYKSHPYGAKSLSLAHQAYSTFLAPIHPYLRGPYSYVAPYLAKADTLGDSGLSKLDSRFPVIKEDTQTLRERVTGVVGLPLRIAGQGREYLLRTYDDEYGKVAGPGKDKGVVTTAKAVVSTELRVTSDVFKWAAETWAGVKEGAKKVAQENGAAT</sequence>
<reference evidence="1" key="1">
    <citation type="journal article" date="2020" name="Stud. Mycol.">
        <title>101 Dothideomycetes genomes: a test case for predicting lifestyles and emergence of pathogens.</title>
        <authorList>
            <person name="Haridas S."/>
            <person name="Albert R."/>
            <person name="Binder M."/>
            <person name="Bloem J."/>
            <person name="Labutti K."/>
            <person name="Salamov A."/>
            <person name="Andreopoulos B."/>
            <person name="Baker S."/>
            <person name="Barry K."/>
            <person name="Bills G."/>
            <person name="Bluhm B."/>
            <person name="Cannon C."/>
            <person name="Castanera R."/>
            <person name="Culley D."/>
            <person name="Daum C."/>
            <person name="Ezra D."/>
            <person name="Gonzalez J."/>
            <person name="Henrissat B."/>
            <person name="Kuo A."/>
            <person name="Liang C."/>
            <person name="Lipzen A."/>
            <person name="Lutzoni F."/>
            <person name="Magnuson J."/>
            <person name="Mondo S."/>
            <person name="Nolan M."/>
            <person name="Ohm R."/>
            <person name="Pangilinan J."/>
            <person name="Park H.-J."/>
            <person name="Ramirez L."/>
            <person name="Alfaro M."/>
            <person name="Sun H."/>
            <person name="Tritt A."/>
            <person name="Yoshinaga Y."/>
            <person name="Zwiers L.-H."/>
            <person name="Turgeon B."/>
            <person name="Goodwin S."/>
            <person name="Spatafora J."/>
            <person name="Crous P."/>
            <person name="Grigoriev I."/>
        </authorList>
    </citation>
    <scope>NUCLEOTIDE SEQUENCE</scope>
    <source>
        <strain evidence="1">CBS 262.69</strain>
    </source>
</reference>
<evidence type="ECO:0000313" key="1">
    <source>
        <dbReference type="EMBL" id="KAF2402512.1"/>
    </source>
</evidence>
<organism evidence="1 2">
    <name type="scientific">Trichodelitschia bisporula</name>
    <dbReference type="NCBI Taxonomy" id="703511"/>
    <lineage>
        <taxon>Eukaryota</taxon>
        <taxon>Fungi</taxon>
        <taxon>Dikarya</taxon>
        <taxon>Ascomycota</taxon>
        <taxon>Pezizomycotina</taxon>
        <taxon>Dothideomycetes</taxon>
        <taxon>Dothideomycetes incertae sedis</taxon>
        <taxon>Phaeotrichales</taxon>
        <taxon>Phaeotrichaceae</taxon>
        <taxon>Trichodelitschia</taxon>
    </lineage>
</organism>
<protein>
    <recommendedName>
        <fullName evidence="3">CAP20-like protein</fullName>
    </recommendedName>
</protein>
<dbReference type="Proteomes" id="UP000799640">
    <property type="component" value="Unassembled WGS sequence"/>
</dbReference>
<proteinExistence type="predicted"/>
<name>A0A6G1I2M6_9PEZI</name>
<dbReference type="AlphaFoldDB" id="A0A6G1I2M6"/>
<accession>A0A6G1I2M6</accession>
<keyword evidence="2" id="KW-1185">Reference proteome</keyword>